<evidence type="ECO:0000313" key="7">
    <source>
        <dbReference type="EMBL" id="CCE24719.1"/>
    </source>
</evidence>
<keyword evidence="3" id="KW-0805">Transcription regulation</keyword>
<evidence type="ECO:0000259" key="6">
    <source>
        <dbReference type="PROSITE" id="PS50045"/>
    </source>
</evidence>
<dbReference type="STRING" id="1091494.MEALZ_3053"/>
<evidence type="ECO:0000256" key="4">
    <source>
        <dbReference type="ARBA" id="ARBA00023125"/>
    </source>
</evidence>
<dbReference type="FunFam" id="3.40.50.300:FF:000006">
    <property type="entry name" value="DNA-binding transcriptional regulator NtrC"/>
    <property type="match status" value="1"/>
</dbReference>
<dbReference type="GO" id="GO:0003677">
    <property type="term" value="F:DNA binding"/>
    <property type="evidence" value="ECO:0007669"/>
    <property type="project" value="UniProtKB-KW"/>
</dbReference>
<protein>
    <submittedName>
        <fullName evidence="7">Anaerobic nitric oxide reductase transcription regulator norR</fullName>
    </submittedName>
</protein>
<dbReference type="PANTHER" id="PTHR32071:SF35">
    <property type="entry name" value="ANAEROBIC NITRIC OXIDE REDUCTASE TRANSCRIPTION REGULATOR NORR"/>
    <property type="match status" value="1"/>
</dbReference>
<proteinExistence type="predicted"/>
<dbReference type="Gene3D" id="3.30.450.40">
    <property type="match status" value="1"/>
</dbReference>
<dbReference type="InterPro" id="IPR009057">
    <property type="entry name" value="Homeodomain-like_sf"/>
</dbReference>
<keyword evidence="8" id="KW-1185">Reference proteome</keyword>
<dbReference type="PANTHER" id="PTHR32071">
    <property type="entry name" value="TRANSCRIPTIONAL REGULATORY PROTEIN"/>
    <property type="match status" value="1"/>
</dbReference>
<dbReference type="PROSITE" id="PS00675">
    <property type="entry name" value="SIGMA54_INTERACT_1"/>
    <property type="match status" value="1"/>
</dbReference>
<evidence type="ECO:0000256" key="2">
    <source>
        <dbReference type="ARBA" id="ARBA00022840"/>
    </source>
</evidence>
<dbReference type="InterPro" id="IPR029016">
    <property type="entry name" value="GAF-like_dom_sf"/>
</dbReference>
<gene>
    <name evidence="7" type="primary">norR</name>
    <name evidence="7" type="ordered locus">MEALZ_3053</name>
</gene>
<dbReference type="Gene3D" id="1.10.8.60">
    <property type="match status" value="1"/>
</dbReference>
<dbReference type="Pfam" id="PF01590">
    <property type="entry name" value="GAF"/>
    <property type="match status" value="1"/>
</dbReference>
<dbReference type="InterPro" id="IPR025944">
    <property type="entry name" value="Sigma_54_int_dom_CS"/>
</dbReference>
<dbReference type="PROSITE" id="PS50045">
    <property type="entry name" value="SIGMA54_INTERACT_4"/>
    <property type="match status" value="1"/>
</dbReference>
<feature type="domain" description="Sigma-54 factor interaction" evidence="6">
    <location>
        <begin position="190"/>
        <end position="419"/>
    </location>
</feature>
<dbReference type="Pfam" id="PF00158">
    <property type="entry name" value="Sigma54_activat"/>
    <property type="match status" value="1"/>
</dbReference>
<evidence type="ECO:0000313" key="8">
    <source>
        <dbReference type="Proteomes" id="UP000008315"/>
    </source>
</evidence>
<dbReference type="InterPro" id="IPR003593">
    <property type="entry name" value="AAA+_ATPase"/>
</dbReference>
<dbReference type="KEGG" id="mah:MEALZ_3053"/>
<dbReference type="InterPro" id="IPR002078">
    <property type="entry name" value="Sigma_54_int"/>
</dbReference>
<dbReference type="SUPFAM" id="SSF52540">
    <property type="entry name" value="P-loop containing nucleoside triphosphate hydrolases"/>
    <property type="match status" value="1"/>
</dbReference>
<dbReference type="RefSeq" id="WP_014149481.1">
    <property type="nucleotide sequence ID" value="NC_016112.1"/>
</dbReference>
<dbReference type="SUPFAM" id="SSF55781">
    <property type="entry name" value="GAF domain-like"/>
    <property type="match status" value="1"/>
</dbReference>
<dbReference type="HOGENOM" id="CLU_000445_125_3_6"/>
<name>G4T2J0_META2</name>
<keyword evidence="2" id="KW-0067">ATP-binding</keyword>
<evidence type="ECO:0000256" key="3">
    <source>
        <dbReference type="ARBA" id="ARBA00023015"/>
    </source>
</evidence>
<dbReference type="Proteomes" id="UP000008315">
    <property type="component" value="Chromosome"/>
</dbReference>
<dbReference type="Pfam" id="PF25601">
    <property type="entry name" value="AAA_lid_14"/>
    <property type="match status" value="1"/>
</dbReference>
<dbReference type="Gene3D" id="1.10.10.60">
    <property type="entry name" value="Homeodomain-like"/>
    <property type="match status" value="1"/>
</dbReference>
<dbReference type="InterPro" id="IPR025943">
    <property type="entry name" value="Sigma_54_int_dom_ATP-bd_2"/>
</dbReference>
<dbReference type="SMART" id="SM00382">
    <property type="entry name" value="AAA"/>
    <property type="match status" value="1"/>
</dbReference>
<accession>G4T2J0</accession>
<dbReference type="Gene3D" id="3.40.50.300">
    <property type="entry name" value="P-loop containing nucleotide triphosphate hydrolases"/>
    <property type="match status" value="1"/>
</dbReference>
<dbReference type="PATRIC" id="fig|271065.3.peg.3145"/>
<evidence type="ECO:0000256" key="5">
    <source>
        <dbReference type="ARBA" id="ARBA00023163"/>
    </source>
</evidence>
<evidence type="ECO:0000256" key="1">
    <source>
        <dbReference type="ARBA" id="ARBA00022741"/>
    </source>
</evidence>
<dbReference type="PROSITE" id="PS00688">
    <property type="entry name" value="SIGMA54_INTERACT_3"/>
    <property type="match status" value="1"/>
</dbReference>
<dbReference type="GO" id="GO:0006355">
    <property type="term" value="P:regulation of DNA-templated transcription"/>
    <property type="evidence" value="ECO:0007669"/>
    <property type="project" value="InterPro"/>
</dbReference>
<dbReference type="GO" id="GO:0005524">
    <property type="term" value="F:ATP binding"/>
    <property type="evidence" value="ECO:0007669"/>
    <property type="project" value="UniProtKB-KW"/>
</dbReference>
<reference evidence="8" key="1">
    <citation type="journal article" date="2012" name="J. Bacteriol.">
        <title>Genome sequence of the haloalkaliphilic methanotrophic bacterium Methylomicrobium alcaliphilum 20Z.</title>
        <authorList>
            <person name="Vuilleumier S."/>
            <person name="Khmelenina V.N."/>
            <person name="Bringel F."/>
            <person name="Reshetnikov A.S."/>
            <person name="Lajus A."/>
            <person name="Mangenot S."/>
            <person name="Rouy Z."/>
            <person name="Op den Camp H.J."/>
            <person name="Jetten M.S."/>
            <person name="Dispirito A.A."/>
            <person name="Dunfield P."/>
            <person name="Klotz M.G."/>
            <person name="Semrau J.D."/>
            <person name="Stein L.Y."/>
            <person name="Barbe V."/>
            <person name="Medigue C."/>
            <person name="Trotsenko Y.A."/>
            <person name="Kalyuzhnaya M.G."/>
        </authorList>
    </citation>
    <scope>NUCLEOTIDE SEQUENCE [LARGE SCALE GENOMIC DNA]</scope>
    <source>
        <strain evidence="8">DSM 19304 / NCIMB 14124 / VKM B-2133 / 20Z</strain>
    </source>
</reference>
<dbReference type="PROSITE" id="PS00676">
    <property type="entry name" value="SIGMA54_INTERACT_2"/>
    <property type="match status" value="1"/>
</dbReference>
<keyword evidence="4" id="KW-0238">DNA-binding</keyword>
<dbReference type="EMBL" id="FO082060">
    <property type="protein sequence ID" value="CCE24719.1"/>
    <property type="molecule type" value="Genomic_DNA"/>
</dbReference>
<keyword evidence="5" id="KW-0804">Transcription</keyword>
<keyword evidence="1" id="KW-0547">Nucleotide-binding</keyword>
<dbReference type="NCBIfam" id="NF003451">
    <property type="entry name" value="PRK05022.1"/>
    <property type="match status" value="1"/>
</dbReference>
<organism evidence="7 8">
    <name type="scientific">Methylotuvimicrobium alcaliphilum (strain DSM 19304 / NCIMB 14124 / VKM B-2133 / 20Z)</name>
    <name type="common">Methylomicrobium alcaliphilum</name>
    <dbReference type="NCBI Taxonomy" id="1091494"/>
    <lineage>
        <taxon>Bacteria</taxon>
        <taxon>Pseudomonadati</taxon>
        <taxon>Pseudomonadota</taxon>
        <taxon>Gammaproteobacteria</taxon>
        <taxon>Methylococcales</taxon>
        <taxon>Methylococcaceae</taxon>
        <taxon>Methylotuvimicrobium</taxon>
    </lineage>
</organism>
<dbReference type="AlphaFoldDB" id="G4T2J0"/>
<dbReference type="InterPro" id="IPR003018">
    <property type="entry name" value="GAF"/>
</dbReference>
<sequence length="507" mass="56129">MDNAIREVVLTLTANLSMNERYTEFLNVFARITGNHACALLRYQDGLLIPVATRGLVPKVLDMQFQPELHPRLSVIMQSRAPVRFPVNDPRPDPYDGLLSNDANGTIGVHACVGCALYNENTLFGVLSADSLEAGAFDHIEDSVFRIFAALATVSLRYESYINRLEQLAKHRELVASELVNENLQRSNQTLGESPAMRKLSGEIDIVAGSDLTVLLLGETGVGKEVIARIIHARSPRAEQPLVYVNCAALPEALAESELFGHVKGAFTGANNDRAGKFELANGGTLFLDEVGELPLTIQAKLLRAVQFGEIQRIGSDKSHRSDVRIIAATNRMLAEEVKAGRFRADLYHRLSVYPLHVAPLRERIVDIAVLARYFLNQARVRLGLVHAGLAAETVEVLQGYRWPGNVRELEHVILRAVLRASSIRGRSVILEPGDLDLAEKHETVKQVESVMPDVKDVSLSQAVDEFQRQLIRTAYLEEGSNWAKTARRLGVDRGNLHRLAKRLAIK</sequence>
<dbReference type="InterPro" id="IPR058031">
    <property type="entry name" value="AAA_lid_NorR"/>
</dbReference>
<dbReference type="CDD" id="cd00009">
    <property type="entry name" value="AAA"/>
    <property type="match status" value="1"/>
</dbReference>
<dbReference type="SUPFAM" id="SSF46689">
    <property type="entry name" value="Homeodomain-like"/>
    <property type="match status" value="1"/>
</dbReference>
<dbReference type="InterPro" id="IPR025662">
    <property type="entry name" value="Sigma_54_int_dom_ATP-bd_1"/>
</dbReference>
<dbReference type="InterPro" id="IPR027417">
    <property type="entry name" value="P-loop_NTPase"/>
</dbReference>